<dbReference type="InterPro" id="IPR018149">
    <property type="entry name" value="Lys-tRNA-synth_II_C"/>
</dbReference>
<evidence type="ECO:0000259" key="4">
    <source>
        <dbReference type="PROSITE" id="PS50862"/>
    </source>
</evidence>
<dbReference type="InterPro" id="IPR006195">
    <property type="entry name" value="aa-tRNA-synth_II"/>
</dbReference>
<evidence type="ECO:0000256" key="3">
    <source>
        <dbReference type="ARBA" id="ARBA00022840"/>
    </source>
</evidence>
<reference evidence="6" key="1">
    <citation type="journal article" date="2019" name="Int. J. Syst. Evol. Microbiol.">
        <title>The Global Catalogue of Microorganisms (GCM) 10K type strain sequencing project: providing services to taxonomists for standard genome sequencing and annotation.</title>
        <authorList>
            <consortium name="The Broad Institute Genomics Platform"/>
            <consortium name="The Broad Institute Genome Sequencing Center for Infectious Disease"/>
            <person name="Wu L."/>
            <person name="Ma J."/>
        </authorList>
    </citation>
    <scope>NUCLEOTIDE SEQUENCE [LARGE SCALE GENOMIC DNA]</scope>
    <source>
        <strain evidence="6">CGMCC 4.7242</strain>
    </source>
</reference>
<evidence type="ECO:0000256" key="1">
    <source>
        <dbReference type="ARBA" id="ARBA00022598"/>
    </source>
</evidence>
<dbReference type="InterPro" id="IPR045864">
    <property type="entry name" value="aa-tRNA-synth_II/BPL/LPL"/>
</dbReference>
<dbReference type="Proteomes" id="UP001597353">
    <property type="component" value="Unassembled WGS sequence"/>
</dbReference>
<organism evidence="5 6">
    <name type="scientific">Halodurantibacterium flavum</name>
    <dbReference type="NCBI Taxonomy" id="1382802"/>
    <lineage>
        <taxon>Bacteria</taxon>
        <taxon>Pseudomonadati</taxon>
        <taxon>Pseudomonadota</taxon>
        <taxon>Alphaproteobacteria</taxon>
        <taxon>Rhodobacterales</taxon>
        <taxon>Paracoccaceae</taxon>
        <taxon>Halodurantibacterium</taxon>
    </lineage>
</organism>
<dbReference type="Gene3D" id="3.30.930.10">
    <property type="entry name" value="Bira Bifunctional Protein, Domain 2"/>
    <property type="match status" value="1"/>
</dbReference>
<comment type="caution">
    <text evidence="5">The sequence shown here is derived from an EMBL/GenBank/DDBJ whole genome shotgun (WGS) entry which is preliminary data.</text>
</comment>
<keyword evidence="2" id="KW-0547">Nucleotide-binding</keyword>
<dbReference type="PANTHER" id="PTHR42918:SF6">
    <property type="entry name" value="ELONGATION FACTOR P--(R)-BETA-LYSINE LIGASE"/>
    <property type="match status" value="1"/>
</dbReference>
<keyword evidence="1" id="KW-0436">Ligase</keyword>
<dbReference type="SUPFAM" id="SSF55681">
    <property type="entry name" value="Class II aaRS and biotin synthetases"/>
    <property type="match status" value="1"/>
</dbReference>
<dbReference type="PROSITE" id="PS50862">
    <property type="entry name" value="AA_TRNA_LIGASE_II"/>
    <property type="match status" value="1"/>
</dbReference>
<dbReference type="PANTHER" id="PTHR42918">
    <property type="entry name" value="LYSYL-TRNA SYNTHETASE"/>
    <property type="match status" value="1"/>
</dbReference>
<dbReference type="PRINTS" id="PR00982">
    <property type="entry name" value="TRNASYNTHLYS"/>
</dbReference>
<evidence type="ECO:0000313" key="6">
    <source>
        <dbReference type="Proteomes" id="UP001597353"/>
    </source>
</evidence>
<dbReference type="RefSeq" id="WP_390264170.1">
    <property type="nucleotide sequence ID" value="NZ_JBHUGH010000012.1"/>
</dbReference>
<dbReference type="InterPro" id="IPR004364">
    <property type="entry name" value="Aa-tRNA-synt_II"/>
</dbReference>
<dbReference type="NCBIfam" id="TIGR00462">
    <property type="entry name" value="genX"/>
    <property type="match status" value="1"/>
</dbReference>
<gene>
    <name evidence="5" type="primary">epmA</name>
    <name evidence="5" type="ORF">ACFSGJ_16300</name>
</gene>
<dbReference type="Pfam" id="PF00152">
    <property type="entry name" value="tRNA-synt_2"/>
    <property type="match status" value="1"/>
</dbReference>
<accession>A0ABW4S8A6</accession>
<keyword evidence="3" id="KW-0067">ATP-binding</keyword>
<name>A0ABW4S8A6_9RHOB</name>
<keyword evidence="6" id="KW-1185">Reference proteome</keyword>
<dbReference type="InterPro" id="IPR004525">
    <property type="entry name" value="EpmA"/>
</dbReference>
<proteinExistence type="predicted"/>
<feature type="domain" description="Aminoacyl-transfer RNA synthetases class-II family profile" evidence="4">
    <location>
        <begin position="29"/>
        <end position="350"/>
    </location>
</feature>
<evidence type="ECO:0000313" key="5">
    <source>
        <dbReference type="EMBL" id="MFD1913776.1"/>
    </source>
</evidence>
<protein>
    <submittedName>
        <fullName evidence="5">EF-P lysine aminoacylase EpmA</fullName>
    </submittedName>
</protein>
<evidence type="ECO:0000256" key="2">
    <source>
        <dbReference type="ARBA" id="ARBA00022741"/>
    </source>
</evidence>
<dbReference type="EMBL" id="JBHUGH010000012">
    <property type="protein sequence ID" value="MFD1913776.1"/>
    <property type="molecule type" value="Genomic_DNA"/>
</dbReference>
<sequence>MATTFSTPTASEWWRPGRHADRRPLLLARNRIQRAIRDWLDHEDFVEVDPSALQISPGNEAHLHAFGTAAVGNDGTARQMYLHTSPEFAMKKLLAGGETRIAAFSHVWRNRERGPLHHPEFTMLEWYRTGAPYEVLMQDCAEILRLAATAAGTGRLRWRNIECDPFAAPERLSLAEAFGRHAGVDLLSTLSADGTPDAPALGRALDAAGIGRSGDDTWSDMFSKVLVERIEPHLGHGRMTFLDRYPVAEAALARPAADDPRVAERFELYACGVELANGFGELTDPPEQRRRFEAEMAEKQRVYGEHYPLDEDFLAALSLMPEASGIALGFDRLVMLATAAPRIEAVLWAPVPEPVPDVDPR</sequence>